<dbReference type="GO" id="GO:0009231">
    <property type="term" value="P:riboflavin biosynthetic process"/>
    <property type="evidence" value="ECO:0007669"/>
    <property type="project" value="UniProtKB-KW"/>
</dbReference>
<feature type="repeat" description="Lumazine-binding" evidence="11">
    <location>
        <begin position="96"/>
        <end position="192"/>
    </location>
</feature>
<feature type="domain" description="Lumazine-binding" evidence="12">
    <location>
        <begin position="1"/>
        <end position="95"/>
    </location>
</feature>
<evidence type="ECO:0000256" key="3">
    <source>
        <dbReference type="ARBA" id="ARBA00004887"/>
    </source>
</evidence>
<organism evidence="13 14">
    <name type="scientific">Syntrophaceticus schinkii</name>
    <dbReference type="NCBI Taxonomy" id="499207"/>
    <lineage>
        <taxon>Bacteria</taxon>
        <taxon>Bacillati</taxon>
        <taxon>Bacillota</taxon>
        <taxon>Clostridia</taxon>
        <taxon>Thermoanaerobacterales</taxon>
        <taxon>Thermoanaerobacterales Family III. Incertae Sedis</taxon>
        <taxon>Syntrophaceticus</taxon>
    </lineage>
</organism>
<evidence type="ECO:0000256" key="2">
    <source>
        <dbReference type="ARBA" id="ARBA00002803"/>
    </source>
</evidence>
<evidence type="ECO:0000256" key="10">
    <source>
        <dbReference type="NCBIfam" id="TIGR00187"/>
    </source>
</evidence>
<keyword evidence="8 13" id="KW-0808">Transferase</keyword>
<evidence type="ECO:0000256" key="9">
    <source>
        <dbReference type="ARBA" id="ARBA00022737"/>
    </source>
</evidence>
<evidence type="ECO:0000313" key="13">
    <source>
        <dbReference type="EMBL" id="CEO88090.1"/>
    </source>
</evidence>
<dbReference type="Proteomes" id="UP000046155">
    <property type="component" value="Unassembled WGS sequence"/>
</dbReference>
<dbReference type="NCBIfam" id="TIGR00187">
    <property type="entry name" value="ribE"/>
    <property type="match status" value="1"/>
</dbReference>
<comment type="catalytic activity">
    <reaction evidence="1">
        <text>2 6,7-dimethyl-8-(1-D-ribityl)lumazine + H(+) = 5-amino-6-(D-ribitylamino)uracil + riboflavin</text>
        <dbReference type="Rhea" id="RHEA:20772"/>
        <dbReference type="ChEBI" id="CHEBI:15378"/>
        <dbReference type="ChEBI" id="CHEBI:15934"/>
        <dbReference type="ChEBI" id="CHEBI:57986"/>
        <dbReference type="ChEBI" id="CHEBI:58201"/>
        <dbReference type="EC" id="2.5.1.9"/>
    </reaction>
</comment>
<name>A0A0B7MDD6_9FIRM</name>
<dbReference type="EC" id="2.5.1.9" evidence="5 10"/>
<protein>
    <recommendedName>
        <fullName evidence="6 10">Riboflavin synthase</fullName>
        <ecNumber evidence="5 10">2.5.1.9</ecNumber>
    </recommendedName>
</protein>
<dbReference type="InterPro" id="IPR001783">
    <property type="entry name" value="Lumazine-bd"/>
</dbReference>
<dbReference type="Gene3D" id="2.40.30.20">
    <property type="match status" value="2"/>
</dbReference>
<evidence type="ECO:0000256" key="8">
    <source>
        <dbReference type="ARBA" id="ARBA00022679"/>
    </source>
</evidence>
<dbReference type="PIRSF" id="PIRSF000498">
    <property type="entry name" value="Riboflavin_syn_A"/>
    <property type="match status" value="1"/>
</dbReference>
<dbReference type="CDD" id="cd00402">
    <property type="entry name" value="Riboflavin_synthase_like"/>
    <property type="match status" value="1"/>
</dbReference>
<accession>A0A0B7MDD6</accession>
<dbReference type="NCBIfam" id="NF009566">
    <property type="entry name" value="PRK13020.1"/>
    <property type="match status" value="1"/>
</dbReference>
<dbReference type="PANTHER" id="PTHR21098:SF12">
    <property type="entry name" value="RIBOFLAVIN SYNTHASE"/>
    <property type="match status" value="1"/>
</dbReference>
<dbReference type="AlphaFoldDB" id="A0A0B7MDD6"/>
<keyword evidence="7" id="KW-0686">Riboflavin biosynthesis</keyword>
<evidence type="ECO:0000256" key="1">
    <source>
        <dbReference type="ARBA" id="ARBA00000968"/>
    </source>
</evidence>
<dbReference type="FunFam" id="2.40.30.20:FF:000003">
    <property type="entry name" value="Riboflavin synthase, alpha subunit"/>
    <property type="match status" value="1"/>
</dbReference>
<comment type="pathway">
    <text evidence="3">Cofactor biosynthesis; riboflavin biosynthesis; riboflavin from 2-hydroxy-3-oxobutyl phosphate and 5-amino-6-(D-ribitylamino)uracil: step 2/2.</text>
</comment>
<keyword evidence="9" id="KW-0677">Repeat</keyword>
<dbReference type="InterPro" id="IPR017938">
    <property type="entry name" value="Riboflavin_synthase-like_b-brl"/>
</dbReference>
<dbReference type="GO" id="GO:0004746">
    <property type="term" value="F:riboflavin synthase activity"/>
    <property type="evidence" value="ECO:0007669"/>
    <property type="project" value="UniProtKB-UniRule"/>
</dbReference>
<proteinExistence type="predicted"/>
<evidence type="ECO:0000256" key="7">
    <source>
        <dbReference type="ARBA" id="ARBA00022619"/>
    </source>
</evidence>
<dbReference type="EMBL" id="CDRZ01000053">
    <property type="protein sequence ID" value="CEO88090.1"/>
    <property type="molecule type" value="Genomic_DNA"/>
</dbReference>
<dbReference type="FunFam" id="2.40.30.20:FF:000004">
    <property type="entry name" value="Riboflavin synthase, alpha subunit"/>
    <property type="match status" value="1"/>
</dbReference>
<dbReference type="PROSITE" id="PS51177">
    <property type="entry name" value="LUMAZINE_BIND"/>
    <property type="match status" value="2"/>
</dbReference>
<evidence type="ECO:0000256" key="5">
    <source>
        <dbReference type="ARBA" id="ARBA00012827"/>
    </source>
</evidence>
<reference evidence="14" key="1">
    <citation type="submission" date="2015-01" db="EMBL/GenBank/DDBJ databases">
        <authorList>
            <person name="Manzoor Shahid"/>
            <person name="Zubair Saima"/>
        </authorList>
    </citation>
    <scope>NUCLEOTIDE SEQUENCE [LARGE SCALE GENOMIC DNA]</scope>
    <source>
        <strain evidence="14">Sp3</strain>
    </source>
</reference>
<evidence type="ECO:0000256" key="4">
    <source>
        <dbReference type="ARBA" id="ARBA00011233"/>
    </source>
</evidence>
<sequence>MFTGLVEEKGIMRGIRKGPVSAALTIESGFCRELEIGESVAVNGVCLTVTAYNSRTFTADVMAETLDKTNLGLLTEGERVNLERALKVGARIGGHFVTGHVDAVGKIINIAQRGIATEIWIEIPSDLEPYLIPQGSIALDGASLTVAELQGSTMKVSLIPHTLEATTLGLKKAGDLLNIEADLLGKYVCFLLEKKEAGKGFSVEFLAEHGFI</sequence>
<feature type="domain" description="Lumazine-binding" evidence="12">
    <location>
        <begin position="96"/>
        <end position="192"/>
    </location>
</feature>
<keyword evidence="14" id="KW-1185">Reference proteome</keyword>
<dbReference type="NCBIfam" id="NF006767">
    <property type="entry name" value="PRK09289.1"/>
    <property type="match status" value="1"/>
</dbReference>
<evidence type="ECO:0000256" key="6">
    <source>
        <dbReference type="ARBA" id="ARBA00013950"/>
    </source>
</evidence>
<comment type="function">
    <text evidence="2">Catalyzes the dismutation of two molecules of 6,7-dimethyl-8-ribityllumazine, resulting in the formation of riboflavin and 5-amino-6-(D-ribitylamino)uracil.</text>
</comment>
<dbReference type="SUPFAM" id="SSF63380">
    <property type="entry name" value="Riboflavin synthase domain-like"/>
    <property type="match status" value="2"/>
</dbReference>
<dbReference type="RefSeq" id="WP_044664321.1">
    <property type="nucleotide sequence ID" value="NZ_CDRZ01000053.1"/>
</dbReference>
<dbReference type="OrthoDB" id="9788537at2"/>
<evidence type="ECO:0000259" key="12">
    <source>
        <dbReference type="PROSITE" id="PS51177"/>
    </source>
</evidence>
<feature type="repeat" description="Lumazine-binding" evidence="11">
    <location>
        <begin position="1"/>
        <end position="95"/>
    </location>
</feature>
<dbReference type="InterPro" id="IPR023366">
    <property type="entry name" value="ATP_synth_asu-like_sf"/>
</dbReference>
<comment type="subunit">
    <text evidence="4">Homotrimer.</text>
</comment>
<dbReference type="Pfam" id="PF00677">
    <property type="entry name" value="Lum_binding"/>
    <property type="match status" value="2"/>
</dbReference>
<evidence type="ECO:0000256" key="11">
    <source>
        <dbReference type="PROSITE-ProRule" id="PRU00524"/>
    </source>
</evidence>
<evidence type="ECO:0000313" key="14">
    <source>
        <dbReference type="Proteomes" id="UP000046155"/>
    </source>
</evidence>
<gene>
    <name evidence="13" type="primary">ribE</name>
    <name evidence="13" type="ORF">SSCH_1460006</name>
</gene>
<dbReference type="InterPro" id="IPR026017">
    <property type="entry name" value="Lumazine-bd_dom"/>
</dbReference>
<dbReference type="PANTHER" id="PTHR21098">
    <property type="entry name" value="RIBOFLAVIN SYNTHASE ALPHA CHAIN"/>
    <property type="match status" value="1"/>
</dbReference>